<dbReference type="PANTHER" id="PTHR32094">
    <property type="entry name" value="FANCONI ANEMIA GROUP E PROTEIN"/>
    <property type="match status" value="1"/>
</dbReference>
<reference evidence="4 5" key="1">
    <citation type="submission" date="2014-04" db="EMBL/GenBank/DDBJ databases">
        <title>Genome evolution of avian class.</title>
        <authorList>
            <person name="Zhang G."/>
            <person name="Li C."/>
        </authorList>
    </citation>
    <scope>NUCLEOTIDE SEQUENCE [LARGE SCALE GENOMIC DNA]</scope>
    <source>
        <strain evidence="4">BGI_N300</strain>
    </source>
</reference>
<feature type="signal peptide" evidence="2">
    <location>
        <begin position="1"/>
        <end position="26"/>
    </location>
</feature>
<dbReference type="InterPro" id="IPR021025">
    <property type="entry name" value="Fanconi_anaemia_gr_E_prot_C"/>
</dbReference>
<dbReference type="EMBL" id="KL218440">
    <property type="protein sequence ID" value="KFP05236.1"/>
    <property type="molecule type" value="Genomic_DNA"/>
</dbReference>
<dbReference type="PANTHER" id="PTHR32094:SF5">
    <property type="entry name" value="FANCONI ANEMIA GROUP E PROTEIN"/>
    <property type="match status" value="1"/>
</dbReference>
<feature type="domain" description="Fanconi Anaemia group E protein C-terminal" evidence="3">
    <location>
        <begin position="281"/>
        <end position="515"/>
    </location>
</feature>
<evidence type="ECO:0000256" key="1">
    <source>
        <dbReference type="SAM" id="MobiDB-lite"/>
    </source>
</evidence>
<name>A0A091J081_CALAN</name>
<feature type="non-terminal residue" evidence="4">
    <location>
        <position position="515"/>
    </location>
</feature>
<dbReference type="GO" id="GO:0043240">
    <property type="term" value="C:Fanconi anaemia nuclear complex"/>
    <property type="evidence" value="ECO:0007669"/>
    <property type="project" value="InterPro"/>
</dbReference>
<feature type="compositionally biased region" description="Acidic residues" evidence="1">
    <location>
        <begin position="214"/>
        <end position="223"/>
    </location>
</feature>
<protein>
    <submittedName>
        <fullName evidence="4">Fanconi anemia group E protein</fullName>
    </submittedName>
</protein>
<feature type="chain" id="PRO_5001876754" evidence="2">
    <location>
        <begin position="27"/>
        <end position="515"/>
    </location>
</feature>
<evidence type="ECO:0000259" key="3">
    <source>
        <dbReference type="Pfam" id="PF11510"/>
    </source>
</evidence>
<evidence type="ECO:0000313" key="4">
    <source>
        <dbReference type="EMBL" id="KFP05236.1"/>
    </source>
</evidence>
<feature type="non-terminal residue" evidence="4">
    <location>
        <position position="1"/>
    </location>
</feature>
<feature type="region of interest" description="Disordered" evidence="1">
    <location>
        <begin position="178"/>
        <end position="275"/>
    </location>
</feature>
<keyword evidence="5" id="KW-1185">Reference proteome</keyword>
<dbReference type="Pfam" id="PF11510">
    <property type="entry name" value="FA_FANCE"/>
    <property type="match status" value="1"/>
</dbReference>
<evidence type="ECO:0000313" key="5">
    <source>
        <dbReference type="Proteomes" id="UP000054308"/>
    </source>
</evidence>
<evidence type="ECO:0000256" key="2">
    <source>
        <dbReference type="SAM" id="SignalP"/>
    </source>
</evidence>
<keyword evidence="2" id="KW-0732">Signal</keyword>
<proteinExistence type="predicted"/>
<sequence>PWLQSLAKPCRLLLHILSSGPAGTLAALRMLQRGQVPGAPGQEFPWQTFTTVLCAQEPTLEGPEGALAVKPRLLLLPIVCQRNLFSLLHIVQAMVPGGCLGQLLQAVELQDPQVDPWVQTLGALLRQGLRGKEHPPPPAPLSAGCQQQLRSLCQKVAQHKPEGRRKLNWCFRQQDEAAGDVADSELRGGKRKKVSEESLELDEEREGKRLLLEKEEDEEEEEACGPPGTQEAGDGARVEEEVPGVTSGDRPAQSPAGAALGSSQQDESGEPRKVSQAELAAEIESFLQCSEMSIPPELHILNNCSPSQLQGLCSFLKLSTCPEHLLLRFCAWLLALTPNLSYSSAAILAEQLFLRRVLALTQPPSRHLMAALVSFCSKYSQPFCRVLVAAVLQEQGEGAEQTKLVCELVEECLEPESVNLVLSQVLELPLSENLLLVVQAVLGRQEVLPPDLFDLLVLTLSQQTPTLTTSPSYAKLVVALLTRYQSQVTPAQRRSLAAALGGSNAALKKSLQAVL</sequence>
<dbReference type="Gene3D" id="1.25.40.480">
    <property type="match status" value="1"/>
</dbReference>
<accession>A0A091J081</accession>
<dbReference type="InterPro" id="IPR039685">
    <property type="entry name" value="FANCE"/>
</dbReference>
<dbReference type="AlphaFoldDB" id="A0A091J081"/>
<gene>
    <name evidence="4" type="ORF">N300_03785</name>
</gene>
<dbReference type="STRING" id="9244.A0A091J081"/>
<dbReference type="Proteomes" id="UP000054308">
    <property type="component" value="Unassembled WGS sequence"/>
</dbReference>
<organism evidence="4 5">
    <name type="scientific">Calypte anna</name>
    <name type="common">Anna's hummingbird</name>
    <name type="synonym">Archilochus anna</name>
    <dbReference type="NCBI Taxonomy" id="9244"/>
    <lineage>
        <taxon>Eukaryota</taxon>
        <taxon>Metazoa</taxon>
        <taxon>Chordata</taxon>
        <taxon>Craniata</taxon>
        <taxon>Vertebrata</taxon>
        <taxon>Euteleostomi</taxon>
        <taxon>Archelosauria</taxon>
        <taxon>Archosauria</taxon>
        <taxon>Dinosauria</taxon>
        <taxon>Saurischia</taxon>
        <taxon>Theropoda</taxon>
        <taxon>Coelurosauria</taxon>
        <taxon>Aves</taxon>
        <taxon>Neognathae</taxon>
        <taxon>Neoaves</taxon>
        <taxon>Strisores</taxon>
        <taxon>Apodiformes</taxon>
        <taxon>Trochilidae</taxon>
        <taxon>Calypte</taxon>
    </lineage>
</organism>
<dbReference type="GO" id="GO:0036297">
    <property type="term" value="P:interstrand cross-link repair"/>
    <property type="evidence" value="ECO:0007669"/>
    <property type="project" value="InterPro"/>
</dbReference>